<evidence type="ECO:0000313" key="4">
    <source>
        <dbReference type="WBParaSite" id="ECPE_0001651701-mRNA-1"/>
    </source>
</evidence>
<reference evidence="2 3" key="2">
    <citation type="submission" date="2018-11" db="EMBL/GenBank/DDBJ databases">
        <authorList>
            <consortium name="Pathogen Informatics"/>
        </authorList>
    </citation>
    <scope>NUCLEOTIDE SEQUENCE [LARGE SCALE GENOMIC DNA]</scope>
    <source>
        <strain evidence="2 3">Egypt</strain>
    </source>
</reference>
<dbReference type="EMBL" id="UZAN01064510">
    <property type="protein sequence ID" value="VDP93746.1"/>
    <property type="molecule type" value="Genomic_DNA"/>
</dbReference>
<dbReference type="Proteomes" id="UP000272942">
    <property type="component" value="Unassembled WGS sequence"/>
</dbReference>
<reference evidence="4" key="1">
    <citation type="submission" date="2016-06" db="UniProtKB">
        <authorList>
            <consortium name="WormBaseParasite"/>
        </authorList>
    </citation>
    <scope>IDENTIFICATION</scope>
</reference>
<evidence type="ECO:0000313" key="2">
    <source>
        <dbReference type="EMBL" id="VDP93746.1"/>
    </source>
</evidence>
<protein>
    <submittedName>
        <fullName evidence="2 4">Uncharacterized protein</fullName>
    </submittedName>
</protein>
<feature type="region of interest" description="Disordered" evidence="1">
    <location>
        <begin position="1"/>
        <end position="62"/>
    </location>
</feature>
<proteinExistence type="predicted"/>
<evidence type="ECO:0000256" key="1">
    <source>
        <dbReference type="SAM" id="MobiDB-lite"/>
    </source>
</evidence>
<dbReference type="AlphaFoldDB" id="A0A183BB89"/>
<evidence type="ECO:0000313" key="3">
    <source>
        <dbReference type="Proteomes" id="UP000272942"/>
    </source>
</evidence>
<organism evidence="4">
    <name type="scientific">Echinostoma caproni</name>
    <dbReference type="NCBI Taxonomy" id="27848"/>
    <lineage>
        <taxon>Eukaryota</taxon>
        <taxon>Metazoa</taxon>
        <taxon>Spiralia</taxon>
        <taxon>Lophotrochozoa</taxon>
        <taxon>Platyhelminthes</taxon>
        <taxon>Trematoda</taxon>
        <taxon>Digenea</taxon>
        <taxon>Plagiorchiida</taxon>
        <taxon>Echinostomata</taxon>
        <taxon>Echinostomatoidea</taxon>
        <taxon>Echinostomatidae</taxon>
        <taxon>Echinostoma</taxon>
    </lineage>
</organism>
<sequence>MERLQDGLRSEAARQDLARHPAASLLWKQSIEHGRSTPRGQQKFAMLPATSRRTQPEEHQPDLRRCLRTSGDLPRLTEASGDRDLDLVTCRERRSPMDR</sequence>
<dbReference type="WBParaSite" id="ECPE_0001651701-mRNA-1">
    <property type="protein sequence ID" value="ECPE_0001651701-mRNA-1"/>
    <property type="gene ID" value="ECPE_0001651701"/>
</dbReference>
<accession>A0A183BB89</accession>
<name>A0A183BB89_9TREM</name>
<keyword evidence="3" id="KW-1185">Reference proteome</keyword>
<gene>
    <name evidence="2" type="ORF">ECPE_LOCUS16474</name>
</gene>
<feature type="compositionally biased region" description="Basic and acidic residues" evidence="1">
    <location>
        <begin position="1"/>
        <end position="19"/>
    </location>
</feature>